<protein>
    <submittedName>
        <fullName evidence="4">TatD family hydrolase</fullName>
    </submittedName>
</protein>
<dbReference type="InterPro" id="IPR015991">
    <property type="entry name" value="TatD/YcfH-like"/>
</dbReference>
<dbReference type="GO" id="GO:0016787">
    <property type="term" value="F:hydrolase activity"/>
    <property type="evidence" value="ECO:0007669"/>
    <property type="project" value="UniProtKB-KW"/>
</dbReference>
<gene>
    <name evidence="4" type="ORF">GCM10023093_06410</name>
</gene>
<evidence type="ECO:0000256" key="1">
    <source>
        <dbReference type="ARBA" id="ARBA00009275"/>
    </source>
</evidence>
<dbReference type="EMBL" id="BAABFA010000005">
    <property type="protein sequence ID" value="GAA4461560.1"/>
    <property type="molecule type" value="Genomic_DNA"/>
</dbReference>
<dbReference type="InterPro" id="IPR032466">
    <property type="entry name" value="Metal_Hydrolase"/>
</dbReference>
<dbReference type="PANTHER" id="PTHR46124">
    <property type="entry name" value="D-AMINOACYL-TRNA DEACYLASE"/>
    <property type="match status" value="1"/>
</dbReference>
<dbReference type="SUPFAM" id="SSF51556">
    <property type="entry name" value="Metallo-dependent hydrolases"/>
    <property type="match status" value="1"/>
</dbReference>
<dbReference type="PROSITE" id="PS01091">
    <property type="entry name" value="TATD_3"/>
    <property type="match status" value="1"/>
</dbReference>
<dbReference type="PANTHER" id="PTHR46124:SF4">
    <property type="entry name" value="HYDROLASE TATD"/>
    <property type="match status" value="1"/>
</dbReference>
<accession>A0ABP8N591</accession>
<dbReference type="InterPro" id="IPR018228">
    <property type="entry name" value="DNase_TatD-rel_CS"/>
</dbReference>
<dbReference type="Proteomes" id="UP001500067">
    <property type="component" value="Unassembled WGS sequence"/>
</dbReference>
<proteinExistence type="inferred from homology"/>
<evidence type="ECO:0000256" key="2">
    <source>
        <dbReference type="ARBA" id="ARBA00022723"/>
    </source>
</evidence>
<name>A0ABP8N591_9BACT</name>
<evidence type="ECO:0000313" key="4">
    <source>
        <dbReference type="EMBL" id="GAA4461560.1"/>
    </source>
</evidence>
<reference evidence="5" key="1">
    <citation type="journal article" date="2019" name="Int. J. Syst. Evol. Microbiol.">
        <title>The Global Catalogue of Microorganisms (GCM) 10K type strain sequencing project: providing services to taxonomists for standard genome sequencing and annotation.</title>
        <authorList>
            <consortium name="The Broad Institute Genomics Platform"/>
            <consortium name="The Broad Institute Genome Sequencing Center for Infectious Disease"/>
            <person name="Wu L."/>
            <person name="Ma J."/>
        </authorList>
    </citation>
    <scope>NUCLEOTIDE SEQUENCE [LARGE SCALE GENOMIC DNA]</scope>
    <source>
        <strain evidence="5">JCM 32105</strain>
    </source>
</reference>
<evidence type="ECO:0000256" key="3">
    <source>
        <dbReference type="ARBA" id="ARBA00022801"/>
    </source>
</evidence>
<keyword evidence="3 4" id="KW-0378">Hydrolase</keyword>
<dbReference type="PIRSF" id="PIRSF005902">
    <property type="entry name" value="DNase_TatD"/>
    <property type="match status" value="1"/>
</dbReference>
<dbReference type="Pfam" id="PF01026">
    <property type="entry name" value="TatD_DNase"/>
    <property type="match status" value="1"/>
</dbReference>
<dbReference type="Gene3D" id="3.20.20.140">
    <property type="entry name" value="Metal-dependent hydrolases"/>
    <property type="match status" value="1"/>
</dbReference>
<keyword evidence="5" id="KW-1185">Reference proteome</keyword>
<keyword evidence="2" id="KW-0479">Metal-binding</keyword>
<comment type="similarity">
    <text evidence="1">Belongs to the metallo-dependent hydrolases superfamily. TatD-type hydrolase family.</text>
</comment>
<dbReference type="InterPro" id="IPR001130">
    <property type="entry name" value="TatD-like"/>
</dbReference>
<comment type="caution">
    <text evidence="4">The sequence shown here is derived from an EMBL/GenBank/DDBJ whole genome shotgun (WGS) entry which is preliminary data.</text>
</comment>
<dbReference type="CDD" id="cd01310">
    <property type="entry name" value="TatD_DNAse"/>
    <property type="match status" value="1"/>
</dbReference>
<sequence>MRLMTFVDTHTHLYDERLMADEQQVPRALDAGVQRMYMPNCDSGTIADMLQLADSWPANCLPMMGLHPCYVKDNYEQELATVTEWLQKRKFYAIGEIGIDLYWDKTWKEQQIIAFETQIDLALQYDLPIVIHSREATPECIDVVRRKQNGKLGGIFHCFSGTVAEARQIADLGLYLGIGGVVTYTKGTLPDVVREIPLQHIVLETDAPYLTPVPYRGKRNESSYIPVIAAKVAEIKGVSLQEVADVTTANADKIFGFAQR</sequence>
<dbReference type="NCBIfam" id="TIGR00010">
    <property type="entry name" value="YchF/TatD family DNA exonuclease"/>
    <property type="match status" value="1"/>
</dbReference>
<evidence type="ECO:0000313" key="5">
    <source>
        <dbReference type="Proteomes" id="UP001500067"/>
    </source>
</evidence>
<organism evidence="4 5">
    <name type="scientific">Nemorincola caseinilytica</name>
    <dbReference type="NCBI Taxonomy" id="2054315"/>
    <lineage>
        <taxon>Bacteria</taxon>
        <taxon>Pseudomonadati</taxon>
        <taxon>Bacteroidota</taxon>
        <taxon>Chitinophagia</taxon>
        <taxon>Chitinophagales</taxon>
        <taxon>Chitinophagaceae</taxon>
        <taxon>Nemorincola</taxon>
    </lineage>
</organism>